<dbReference type="Proteomes" id="UP000822688">
    <property type="component" value="Chromosome 7"/>
</dbReference>
<comment type="caution">
    <text evidence="1">The sequence shown here is derived from an EMBL/GenBank/DDBJ whole genome shotgun (WGS) entry which is preliminary data.</text>
</comment>
<name>A0A8T0H8C9_CERPU</name>
<dbReference type="AlphaFoldDB" id="A0A8T0H8C9"/>
<sequence>MFEGNTIASPFSHIFYNLTQDTVVLPSEIHCRDSGVLVQQTQEFSLVLIPWLQPVSTMITALATSKLTVTKTHAKPHHLPHADEFLVGRVNGISTAKLALPVTHV</sequence>
<accession>A0A8T0H8C9</accession>
<keyword evidence="2" id="KW-1185">Reference proteome</keyword>
<organism evidence="1 2">
    <name type="scientific">Ceratodon purpureus</name>
    <name type="common">Fire moss</name>
    <name type="synonym">Dicranum purpureum</name>
    <dbReference type="NCBI Taxonomy" id="3225"/>
    <lineage>
        <taxon>Eukaryota</taxon>
        <taxon>Viridiplantae</taxon>
        <taxon>Streptophyta</taxon>
        <taxon>Embryophyta</taxon>
        <taxon>Bryophyta</taxon>
        <taxon>Bryophytina</taxon>
        <taxon>Bryopsida</taxon>
        <taxon>Dicranidae</taxon>
        <taxon>Pseudoditrichales</taxon>
        <taxon>Ditrichaceae</taxon>
        <taxon>Ceratodon</taxon>
    </lineage>
</organism>
<gene>
    <name evidence="1" type="ORF">KC19_7G077700</name>
</gene>
<evidence type="ECO:0000313" key="2">
    <source>
        <dbReference type="Proteomes" id="UP000822688"/>
    </source>
</evidence>
<dbReference type="EMBL" id="CM026428">
    <property type="protein sequence ID" value="KAG0566614.1"/>
    <property type="molecule type" value="Genomic_DNA"/>
</dbReference>
<proteinExistence type="predicted"/>
<protein>
    <submittedName>
        <fullName evidence="1">Uncharacterized protein</fullName>
    </submittedName>
</protein>
<evidence type="ECO:0000313" key="1">
    <source>
        <dbReference type="EMBL" id="KAG0566614.1"/>
    </source>
</evidence>
<reference evidence="1" key="1">
    <citation type="submission" date="2020-06" db="EMBL/GenBank/DDBJ databases">
        <title>WGS assembly of Ceratodon purpureus strain R40.</title>
        <authorList>
            <person name="Carey S.B."/>
            <person name="Jenkins J."/>
            <person name="Shu S."/>
            <person name="Lovell J.T."/>
            <person name="Sreedasyam A."/>
            <person name="Maumus F."/>
            <person name="Tiley G.P."/>
            <person name="Fernandez-Pozo N."/>
            <person name="Barry K."/>
            <person name="Chen C."/>
            <person name="Wang M."/>
            <person name="Lipzen A."/>
            <person name="Daum C."/>
            <person name="Saski C.A."/>
            <person name="Payton A.C."/>
            <person name="Mcbreen J.C."/>
            <person name="Conrad R.E."/>
            <person name="Kollar L.M."/>
            <person name="Olsson S."/>
            <person name="Huttunen S."/>
            <person name="Landis J.B."/>
            <person name="Wickett N.J."/>
            <person name="Johnson M.G."/>
            <person name="Rensing S.A."/>
            <person name="Grimwood J."/>
            <person name="Schmutz J."/>
            <person name="Mcdaniel S.F."/>
        </authorList>
    </citation>
    <scope>NUCLEOTIDE SEQUENCE</scope>
    <source>
        <strain evidence="1">R40</strain>
    </source>
</reference>